<accession>A0A318KKF6</accession>
<dbReference type="Proteomes" id="UP000247612">
    <property type="component" value="Unassembled WGS sequence"/>
</dbReference>
<protein>
    <submittedName>
        <fullName evidence="1">HAD superfamily hydrolase (TIGR01484 family)</fullName>
    </submittedName>
</protein>
<dbReference type="GO" id="GO:0005829">
    <property type="term" value="C:cytosol"/>
    <property type="evidence" value="ECO:0007669"/>
    <property type="project" value="TreeGrafter"/>
</dbReference>
<dbReference type="STRING" id="1034346.GCA_000313565_02948"/>
<dbReference type="RefSeq" id="WP_022939224.1">
    <property type="nucleotide sequence ID" value="NZ_CABKRQ010000008.1"/>
</dbReference>
<dbReference type="InterPro" id="IPR006379">
    <property type="entry name" value="HAD-SF_hydro_IIB"/>
</dbReference>
<dbReference type="AlphaFoldDB" id="A0A318KKF6"/>
<dbReference type="SUPFAM" id="SSF56784">
    <property type="entry name" value="HAD-like"/>
    <property type="match status" value="1"/>
</dbReference>
<dbReference type="Pfam" id="PF08282">
    <property type="entry name" value="Hydrolase_3"/>
    <property type="match status" value="1"/>
</dbReference>
<dbReference type="Gene3D" id="3.30.1240.10">
    <property type="match status" value="1"/>
</dbReference>
<dbReference type="PANTHER" id="PTHR10000:SF8">
    <property type="entry name" value="HAD SUPERFAMILY HYDROLASE-LIKE, TYPE 3"/>
    <property type="match status" value="1"/>
</dbReference>
<dbReference type="Gene3D" id="3.40.50.1000">
    <property type="entry name" value="HAD superfamily/HAD-like"/>
    <property type="match status" value="1"/>
</dbReference>
<dbReference type="GO" id="GO:0000287">
    <property type="term" value="F:magnesium ion binding"/>
    <property type="evidence" value="ECO:0007669"/>
    <property type="project" value="TreeGrafter"/>
</dbReference>
<dbReference type="EMBL" id="QJKH01000007">
    <property type="protein sequence ID" value="PXX78564.1"/>
    <property type="molecule type" value="Genomic_DNA"/>
</dbReference>
<dbReference type="PANTHER" id="PTHR10000">
    <property type="entry name" value="PHOSPHOSERINE PHOSPHATASE"/>
    <property type="match status" value="1"/>
</dbReference>
<sequence length="251" mass="28150">MKLLASDWDGTLRRNLKVDACDLDAIKLFREQQHRFGIVTGRSVGMLKNELAHYHVSCDFMIGTNGGVITDADFSIIWRHDIDFDAAMELIELLKSKPTVMFGISDGDDFGNLQSPEDEGESTLIDVQPIDPQQIISRKQINSFYLRDETKSKTGILYKELSERFKGRMAFHYNAGTIDVSAAGVSKRTGIIELMKLFGSHEVYVIGDGHNDIEMIEAFQGFSVEGAPDEVKRKAVHCYHGLADCIEDLLK</sequence>
<name>A0A318KKF6_9FIRM</name>
<comment type="caution">
    <text evidence="1">The sequence shown here is derived from an EMBL/GenBank/DDBJ whole genome shotgun (WGS) entry which is preliminary data.</text>
</comment>
<evidence type="ECO:0000313" key="1">
    <source>
        <dbReference type="EMBL" id="PXX78564.1"/>
    </source>
</evidence>
<keyword evidence="1" id="KW-0378">Hydrolase</keyword>
<reference evidence="1 2" key="1">
    <citation type="submission" date="2018-05" db="EMBL/GenBank/DDBJ databases">
        <title>Genomic Encyclopedia of Type Strains, Phase IV (KMG-IV): sequencing the most valuable type-strain genomes for metagenomic binning, comparative biology and taxonomic classification.</title>
        <authorList>
            <person name="Goeker M."/>
        </authorList>
    </citation>
    <scope>NUCLEOTIDE SEQUENCE [LARGE SCALE GENOMIC DNA]</scope>
    <source>
        <strain evidence="1 2">JC118</strain>
    </source>
</reference>
<proteinExistence type="predicted"/>
<dbReference type="InterPro" id="IPR036412">
    <property type="entry name" value="HAD-like_sf"/>
</dbReference>
<evidence type="ECO:0000313" key="2">
    <source>
        <dbReference type="Proteomes" id="UP000247612"/>
    </source>
</evidence>
<dbReference type="OrthoDB" id="306707at2"/>
<keyword evidence="2" id="KW-1185">Reference proteome</keyword>
<organism evidence="1 2">
    <name type="scientific">Dielma fastidiosa</name>
    <dbReference type="NCBI Taxonomy" id="1034346"/>
    <lineage>
        <taxon>Bacteria</taxon>
        <taxon>Bacillati</taxon>
        <taxon>Bacillota</taxon>
        <taxon>Erysipelotrichia</taxon>
        <taxon>Erysipelotrichales</taxon>
        <taxon>Erysipelotrichaceae</taxon>
        <taxon>Dielma</taxon>
    </lineage>
</organism>
<dbReference type="NCBIfam" id="TIGR01484">
    <property type="entry name" value="HAD-SF-IIB"/>
    <property type="match status" value="1"/>
</dbReference>
<dbReference type="GO" id="GO:0016791">
    <property type="term" value="F:phosphatase activity"/>
    <property type="evidence" value="ECO:0007669"/>
    <property type="project" value="TreeGrafter"/>
</dbReference>
<dbReference type="InterPro" id="IPR023214">
    <property type="entry name" value="HAD_sf"/>
</dbReference>
<gene>
    <name evidence="1" type="ORF">DES51_107105</name>
</gene>